<dbReference type="RefSeq" id="WP_005054969.1">
    <property type="nucleotide sequence ID" value="NZ_CP025299.1"/>
</dbReference>
<protein>
    <recommendedName>
        <fullName evidence="3">Swt1-like HEPN domain-containing protein</fullName>
    </recommendedName>
</protein>
<dbReference type="Proteomes" id="UP000233276">
    <property type="component" value="Chromosome"/>
</dbReference>
<evidence type="ECO:0000313" key="2">
    <source>
        <dbReference type="Proteomes" id="UP000233276"/>
    </source>
</evidence>
<dbReference type="KEGG" id="mhos:CXR34_00640"/>
<reference evidence="1 2" key="1">
    <citation type="submission" date="2017-12" db="EMBL/GenBank/DDBJ databases">
        <title>Isolation and characterization of estrogens degradatiion strain Microbacterium hominis SJTG1.</title>
        <authorList>
            <person name="Xiong W."/>
            <person name="Yin C."/>
            <person name="Zheng D."/>
            <person name="Liang R."/>
        </authorList>
    </citation>
    <scope>NUCLEOTIDE SEQUENCE [LARGE SCALE GENOMIC DNA]</scope>
    <source>
        <strain evidence="1 2">SJTG1</strain>
    </source>
</reference>
<proteinExistence type="predicted"/>
<name>A0A2K9DQH9_9MICO</name>
<evidence type="ECO:0000313" key="1">
    <source>
        <dbReference type="EMBL" id="AUG28114.1"/>
    </source>
</evidence>
<organism evidence="1 2">
    <name type="scientific">Microbacterium hominis</name>
    <dbReference type="NCBI Taxonomy" id="162426"/>
    <lineage>
        <taxon>Bacteria</taxon>
        <taxon>Bacillati</taxon>
        <taxon>Actinomycetota</taxon>
        <taxon>Actinomycetes</taxon>
        <taxon>Micrococcales</taxon>
        <taxon>Microbacteriaceae</taxon>
        <taxon>Microbacterium</taxon>
    </lineage>
</organism>
<evidence type="ECO:0008006" key="3">
    <source>
        <dbReference type="Google" id="ProtNLM"/>
    </source>
</evidence>
<accession>A0A2K9DQH9</accession>
<sequence>MSATDYSDWILGVHRKAEQLRVVFLQLGSSNEPARRALGASQVNVTRVRDYLQPDGPLTTGTVVIDGMESLTMQSEATQMGALRERVFSDVEAGGRVILLSRAPRIAFPPVVGSSLLDDASLAHAPVVKSTGAHEWPTCVEDGASPADVLCRALTELGMDLAASLDRVVYESLLIGQSALGLLNARELEALDGSSLTAPDGATRTWNFPKHLGPLKKALDEVLADALDPQQQLAEVSSGLWKIERIIRREVRRRAIAAWAENWRTQCLNGDLPEKVLERASESAYMGATSVKQLRDPLEWLSLGELLQLKDRSQIGDLGLSAAHWRQFSAQIMPIRNRLAHMRSLRPEDAADVVKWQRVLEMRFPTN</sequence>
<gene>
    <name evidence="1" type="ORF">CXR34_00640</name>
</gene>
<dbReference type="AlphaFoldDB" id="A0A2K9DQH9"/>
<dbReference type="EMBL" id="CP025299">
    <property type="protein sequence ID" value="AUG28114.1"/>
    <property type="molecule type" value="Genomic_DNA"/>
</dbReference>